<comment type="similarity">
    <text evidence="2 7">Belongs to the CopC family.</text>
</comment>
<evidence type="ECO:0000256" key="8">
    <source>
        <dbReference type="SAM" id="SignalP"/>
    </source>
</evidence>
<evidence type="ECO:0000256" key="5">
    <source>
        <dbReference type="ARBA" id="ARBA00022764"/>
    </source>
</evidence>
<accession>A0A5E6QSJ8</accession>
<dbReference type="GO" id="GO:0005886">
    <property type="term" value="C:plasma membrane"/>
    <property type="evidence" value="ECO:0007669"/>
    <property type="project" value="TreeGrafter"/>
</dbReference>
<evidence type="ECO:0000313" key="11">
    <source>
        <dbReference type="Proteomes" id="UP000325607"/>
    </source>
</evidence>
<dbReference type="GO" id="GO:0006825">
    <property type="term" value="P:copper ion transport"/>
    <property type="evidence" value="ECO:0007669"/>
    <property type="project" value="InterPro"/>
</dbReference>
<organism evidence="10 11">
    <name type="scientific">Pseudomonas fluorescens</name>
    <dbReference type="NCBI Taxonomy" id="294"/>
    <lineage>
        <taxon>Bacteria</taxon>
        <taxon>Pseudomonadati</taxon>
        <taxon>Pseudomonadota</taxon>
        <taxon>Gammaproteobacteria</taxon>
        <taxon>Pseudomonadales</taxon>
        <taxon>Pseudomonadaceae</taxon>
        <taxon>Pseudomonas</taxon>
    </lineage>
</organism>
<dbReference type="OrthoDB" id="9796814at2"/>
<evidence type="ECO:0000256" key="3">
    <source>
        <dbReference type="ARBA" id="ARBA00022723"/>
    </source>
</evidence>
<dbReference type="PANTHER" id="PTHR34820">
    <property type="entry name" value="INNER MEMBRANE PROTEIN YEBZ"/>
    <property type="match status" value="1"/>
</dbReference>
<feature type="signal peptide" evidence="8">
    <location>
        <begin position="1"/>
        <end position="26"/>
    </location>
</feature>
<evidence type="ECO:0000256" key="6">
    <source>
        <dbReference type="ARBA" id="ARBA00023008"/>
    </source>
</evidence>
<keyword evidence="5 7" id="KW-0574">Periplasm</keyword>
<dbReference type="InterPro" id="IPR007348">
    <property type="entry name" value="CopC_dom"/>
</dbReference>
<dbReference type="AlphaFoldDB" id="A0A5E6QSJ8"/>
<comment type="subcellular location">
    <subcellularLocation>
        <location evidence="1 7">Periplasm</location>
    </subcellularLocation>
</comment>
<gene>
    <name evidence="10" type="primary">yobA</name>
    <name evidence="10" type="ORF">PS645_00964</name>
</gene>
<dbReference type="EMBL" id="CABVGX010000005">
    <property type="protein sequence ID" value="VVM55205.1"/>
    <property type="molecule type" value="Genomic_DNA"/>
</dbReference>
<evidence type="ECO:0000256" key="7">
    <source>
        <dbReference type="RuleBase" id="RU369037"/>
    </source>
</evidence>
<dbReference type="Gene3D" id="2.60.40.1220">
    <property type="match status" value="1"/>
</dbReference>
<dbReference type="NCBIfam" id="NF033814">
    <property type="entry name" value="copper_CopC"/>
    <property type="match status" value="1"/>
</dbReference>
<keyword evidence="3 7" id="KW-0479">Metal-binding</keyword>
<feature type="domain" description="CopC" evidence="9">
    <location>
        <begin position="25"/>
        <end position="120"/>
    </location>
</feature>
<dbReference type="RefSeq" id="WP_150579422.1">
    <property type="nucleotide sequence ID" value="NZ_CABVGX010000005.1"/>
</dbReference>
<dbReference type="InterPro" id="IPR032694">
    <property type="entry name" value="CopC/D"/>
</dbReference>
<name>A0A5E6QSJ8_PSEFL</name>
<comment type="function">
    <text evidence="7">Involved in copper resistance.</text>
</comment>
<dbReference type="InterPro" id="IPR014756">
    <property type="entry name" value="Ig_E-set"/>
</dbReference>
<dbReference type="GO" id="GO:0046688">
    <property type="term" value="P:response to copper ion"/>
    <property type="evidence" value="ECO:0007669"/>
    <property type="project" value="UniProtKB-UniRule"/>
</dbReference>
<evidence type="ECO:0000313" key="10">
    <source>
        <dbReference type="EMBL" id="VVM55205.1"/>
    </source>
</evidence>
<dbReference type="InterPro" id="IPR047685">
    <property type="entry name" value="CopC-like"/>
</dbReference>
<evidence type="ECO:0000256" key="4">
    <source>
        <dbReference type="ARBA" id="ARBA00022729"/>
    </source>
</evidence>
<dbReference type="GO" id="GO:0042597">
    <property type="term" value="C:periplasmic space"/>
    <property type="evidence" value="ECO:0007669"/>
    <property type="project" value="UniProtKB-SubCell"/>
</dbReference>
<dbReference type="GO" id="GO:0005507">
    <property type="term" value="F:copper ion binding"/>
    <property type="evidence" value="ECO:0007669"/>
    <property type="project" value="UniProtKB-UniRule"/>
</dbReference>
<feature type="chain" id="PRO_5022954355" description="Copper resistance protein C" evidence="8">
    <location>
        <begin position="27"/>
        <end position="122"/>
    </location>
</feature>
<sequence length="122" mass="12577" precursor="true">MLLKTALTTAALLGSLLVASSALAHAHLKSSTPAADSTVAPPPSELSLVFTEGVEADFSTVTLTKDGDEVLVKTLSTNGSDKNTLIVSPAAPLTAGDYTVKWNVTSVDTHKLEGTYSFTVGE</sequence>
<dbReference type="PANTHER" id="PTHR34820:SF4">
    <property type="entry name" value="INNER MEMBRANE PROTEIN YEBZ"/>
    <property type="match status" value="1"/>
</dbReference>
<dbReference type="SUPFAM" id="SSF81296">
    <property type="entry name" value="E set domains"/>
    <property type="match status" value="1"/>
</dbReference>
<reference evidence="10 11" key="1">
    <citation type="submission" date="2019-09" db="EMBL/GenBank/DDBJ databases">
        <authorList>
            <person name="Chandra G."/>
            <person name="Truman W A."/>
        </authorList>
    </citation>
    <scope>NUCLEOTIDE SEQUENCE [LARGE SCALE GENOMIC DNA]</scope>
    <source>
        <strain evidence="10">PS645</strain>
    </source>
</reference>
<dbReference type="Pfam" id="PF04234">
    <property type="entry name" value="CopC"/>
    <property type="match status" value="1"/>
</dbReference>
<keyword evidence="4 7" id="KW-0732">Signal</keyword>
<evidence type="ECO:0000256" key="1">
    <source>
        <dbReference type="ARBA" id="ARBA00004418"/>
    </source>
</evidence>
<keyword evidence="6 7" id="KW-0186">Copper</keyword>
<dbReference type="InterPro" id="IPR014755">
    <property type="entry name" value="Cu-Rt/internalin_Ig-like"/>
</dbReference>
<evidence type="ECO:0000256" key="2">
    <source>
        <dbReference type="ARBA" id="ARBA00010509"/>
    </source>
</evidence>
<proteinExistence type="inferred from homology"/>
<dbReference type="Proteomes" id="UP000325607">
    <property type="component" value="Unassembled WGS sequence"/>
</dbReference>
<evidence type="ECO:0000259" key="9">
    <source>
        <dbReference type="Pfam" id="PF04234"/>
    </source>
</evidence>
<protein>
    <recommendedName>
        <fullName evidence="7">Copper resistance protein C</fullName>
    </recommendedName>
</protein>